<dbReference type="Gene3D" id="1.10.1740.10">
    <property type="match status" value="1"/>
</dbReference>
<evidence type="ECO:0000313" key="3">
    <source>
        <dbReference type="Proteomes" id="UP000005953"/>
    </source>
</evidence>
<protein>
    <submittedName>
        <fullName evidence="2">Uncharacterized protein</fullName>
    </submittedName>
</protein>
<dbReference type="OrthoDB" id="1524900at2"/>
<dbReference type="EMBL" id="AAOE01000001">
    <property type="protein sequence ID" value="EAR11335.1"/>
    <property type="molecule type" value="Genomic_DNA"/>
</dbReference>
<dbReference type="SUPFAM" id="SSF88946">
    <property type="entry name" value="Sigma2 domain of RNA polymerase sigma factors"/>
    <property type="match status" value="1"/>
</dbReference>
<keyword evidence="3" id="KW-1185">Reference proteome</keyword>
<dbReference type="AlphaFoldDB" id="A4B9N4"/>
<comment type="caution">
    <text evidence="2">The sequence shown here is derived from an EMBL/GenBank/DDBJ whole genome shotgun (WGS) entry which is preliminary data.</text>
</comment>
<feature type="region of interest" description="Disordered" evidence="1">
    <location>
        <begin position="195"/>
        <end position="215"/>
    </location>
</feature>
<gene>
    <name evidence="2" type="ORF">MED297_20647</name>
</gene>
<dbReference type="InterPro" id="IPR013325">
    <property type="entry name" value="RNA_pol_sigma_r2"/>
</dbReference>
<dbReference type="STRING" id="314283.MED297_20647"/>
<reference evidence="2 3" key="1">
    <citation type="submission" date="2006-02" db="EMBL/GenBank/DDBJ databases">
        <authorList>
            <person name="Pinhassi J."/>
            <person name="Pedros-Alio C."/>
            <person name="Ferriera S."/>
            <person name="Johnson J."/>
            <person name="Kravitz S."/>
            <person name="Halpern A."/>
            <person name="Remington K."/>
            <person name="Beeson K."/>
            <person name="Tran B."/>
            <person name="Rogers Y.-H."/>
            <person name="Friedman R."/>
            <person name="Venter J.C."/>
        </authorList>
    </citation>
    <scope>NUCLEOTIDE SEQUENCE [LARGE SCALE GENOMIC DNA]</scope>
    <source>
        <strain evidence="2 3">MED297</strain>
    </source>
</reference>
<dbReference type="RefSeq" id="WP_008044920.1">
    <property type="nucleotide sequence ID" value="NZ_CH724151.1"/>
</dbReference>
<feature type="region of interest" description="Disordered" evidence="1">
    <location>
        <begin position="75"/>
        <end position="95"/>
    </location>
</feature>
<dbReference type="GO" id="GO:0006352">
    <property type="term" value="P:DNA-templated transcription initiation"/>
    <property type="evidence" value="ECO:0007669"/>
    <property type="project" value="InterPro"/>
</dbReference>
<proteinExistence type="predicted"/>
<dbReference type="HOGENOM" id="CLU_1282355_0_0_6"/>
<sequence length="215" mass="24379">MKTSQHLSYSQLLQYARKVARHIDEAEDLLQSILLAAIEQGRSDLSCIQNRRWLYGALRKRAAFDARSAVRRQQREASATLTDETQEESHESPQDFVDTLPRSLKATAQLALAGHTKAEIGWLLRVSDAALRQRIVQIKRRWRTFDGRDVSGISTLKGELAFGQIRQALLQMSRHNDGLLASHDPDGHLFMVSSQNRRSRQPIGEPTLNKEVNDV</sequence>
<name>A4B9N4_9GAMM</name>
<dbReference type="Proteomes" id="UP000005953">
    <property type="component" value="Unassembled WGS sequence"/>
</dbReference>
<dbReference type="GO" id="GO:0003700">
    <property type="term" value="F:DNA-binding transcription factor activity"/>
    <property type="evidence" value="ECO:0007669"/>
    <property type="project" value="InterPro"/>
</dbReference>
<evidence type="ECO:0000313" key="2">
    <source>
        <dbReference type="EMBL" id="EAR11335.1"/>
    </source>
</evidence>
<accession>A4B9N4</accession>
<organism evidence="2 3">
    <name type="scientific">Reinekea blandensis MED297</name>
    <dbReference type="NCBI Taxonomy" id="314283"/>
    <lineage>
        <taxon>Bacteria</taxon>
        <taxon>Pseudomonadati</taxon>
        <taxon>Pseudomonadota</taxon>
        <taxon>Gammaproteobacteria</taxon>
        <taxon>Oceanospirillales</taxon>
        <taxon>Saccharospirillaceae</taxon>
        <taxon>Reinekea</taxon>
    </lineage>
</organism>
<evidence type="ECO:0000256" key="1">
    <source>
        <dbReference type="SAM" id="MobiDB-lite"/>
    </source>
</evidence>